<evidence type="ECO:0000256" key="3">
    <source>
        <dbReference type="ARBA" id="ARBA00022840"/>
    </source>
</evidence>
<keyword evidence="1" id="KW-0493">Microtubule</keyword>
<dbReference type="InterPro" id="IPR001752">
    <property type="entry name" value="Kinesin_motor_dom"/>
</dbReference>
<evidence type="ECO:0000313" key="11">
    <source>
        <dbReference type="EMBL" id="MQM03309.1"/>
    </source>
</evidence>
<dbReference type="PANTHER" id="PTHR37739:SF16">
    <property type="entry name" value="KINESIN-LIKE PROTEIN"/>
    <property type="match status" value="1"/>
</dbReference>
<dbReference type="InterPro" id="IPR027417">
    <property type="entry name" value="P-loop_NTPase"/>
</dbReference>
<dbReference type="GO" id="GO:0008017">
    <property type="term" value="F:microtubule binding"/>
    <property type="evidence" value="ECO:0007669"/>
    <property type="project" value="InterPro"/>
</dbReference>
<dbReference type="InterPro" id="IPR044986">
    <property type="entry name" value="KIF15/KIN-12"/>
</dbReference>
<keyword evidence="5 7" id="KW-0505">Motor protein</keyword>
<evidence type="ECO:0000256" key="4">
    <source>
        <dbReference type="ARBA" id="ARBA00023054"/>
    </source>
</evidence>
<dbReference type="Gene3D" id="3.40.850.10">
    <property type="entry name" value="Kinesin motor domain"/>
    <property type="match status" value="1"/>
</dbReference>
<dbReference type="SUPFAM" id="SSF52540">
    <property type="entry name" value="P-loop containing nucleoside triphosphate hydrolases"/>
    <property type="match status" value="1"/>
</dbReference>
<dbReference type="Pfam" id="PF00225">
    <property type="entry name" value="Kinesin"/>
    <property type="match status" value="1"/>
</dbReference>
<evidence type="ECO:0000259" key="10">
    <source>
        <dbReference type="PROSITE" id="PS50067"/>
    </source>
</evidence>
<evidence type="ECO:0000256" key="7">
    <source>
        <dbReference type="PROSITE-ProRule" id="PRU00283"/>
    </source>
</evidence>
<dbReference type="AlphaFoldDB" id="A0A843W253"/>
<dbReference type="GO" id="GO:0007018">
    <property type="term" value="P:microtubule-based movement"/>
    <property type="evidence" value="ECO:0007669"/>
    <property type="project" value="InterPro"/>
</dbReference>
<name>A0A843W253_COLES</name>
<dbReference type="GO" id="GO:0003777">
    <property type="term" value="F:microtubule motor activity"/>
    <property type="evidence" value="ECO:0007669"/>
    <property type="project" value="InterPro"/>
</dbReference>
<gene>
    <name evidence="11" type="ORF">Taro_036088</name>
</gene>
<feature type="domain" description="Kinesin motor" evidence="10">
    <location>
        <begin position="44"/>
        <end position="387"/>
    </location>
</feature>
<evidence type="ECO:0000313" key="12">
    <source>
        <dbReference type="Proteomes" id="UP000652761"/>
    </source>
</evidence>
<dbReference type="EMBL" id="NMUH01003010">
    <property type="protein sequence ID" value="MQM03309.1"/>
    <property type="molecule type" value="Genomic_DNA"/>
</dbReference>
<feature type="region of interest" description="Disordered" evidence="9">
    <location>
        <begin position="484"/>
        <end position="532"/>
    </location>
</feature>
<evidence type="ECO:0000256" key="6">
    <source>
        <dbReference type="ARBA" id="ARBA00034488"/>
    </source>
</evidence>
<reference evidence="11" key="1">
    <citation type="submission" date="2017-07" db="EMBL/GenBank/DDBJ databases">
        <title>Taro Niue Genome Assembly and Annotation.</title>
        <authorList>
            <person name="Atibalentja N."/>
            <person name="Keating K."/>
            <person name="Fields C.J."/>
        </authorList>
    </citation>
    <scope>NUCLEOTIDE SEQUENCE</scope>
    <source>
        <strain evidence="11">Niue_2</strain>
        <tissue evidence="11">Leaf</tissue>
    </source>
</reference>
<evidence type="ECO:0000256" key="5">
    <source>
        <dbReference type="ARBA" id="ARBA00023175"/>
    </source>
</evidence>
<dbReference type="PANTHER" id="PTHR37739">
    <property type="entry name" value="KINESIN-LIKE PROTEIN KIN-12D"/>
    <property type="match status" value="1"/>
</dbReference>
<feature type="non-terminal residue" evidence="11">
    <location>
        <position position="1107"/>
    </location>
</feature>
<evidence type="ECO:0000256" key="9">
    <source>
        <dbReference type="SAM" id="MobiDB-lite"/>
    </source>
</evidence>
<evidence type="ECO:0000256" key="8">
    <source>
        <dbReference type="SAM" id="Coils"/>
    </source>
</evidence>
<organism evidence="11 12">
    <name type="scientific">Colocasia esculenta</name>
    <name type="common">Wild taro</name>
    <name type="synonym">Arum esculentum</name>
    <dbReference type="NCBI Taxonomy" id="4460"/>
    <lineage>
        <taxon>Eukaryota</taxon>
        <taxon>Viridiplantae</taxon>
        <taxon>Streptophyta</taxon>
        <taxon>Embryophyta</taxon>
        <taxon>Tracheophyta</taxon>
        <taxon>Spermatophyta</taxon>
        <taxon>Magnoliopsida</taxon>
        <taxon>Liliopsida</taxon>
        <taxon>Araceae</taxon>
        <taxon>Aroideae</taxon>
        <taxon>Colocasieae</taxon>
        <taxon>Colocasia</taxon>
    </lineage>
</organism>
<dbReference type="SMART" id="SM00129">
    <property type="entry name" value="KISc"/>
    <property type="match status" value="1"/>
</dbReference>
<feature type="compositionally biased region" description="Basic and acidic residues" evidence="9">
    <location>
        <begin position="485"/>
        <end position="520"/>
    </location>
</feature>
<comment type="caution">
    <text evidence="11">The sequence shown here is derived from an EMBL/GenBank/DDBJ whole genome shotgun (WGS) entry which is preliminary data.</text>
</comment>
<feature type="coiled-coil region" evidence="8">
    <location>
        <begin position="744"/>
        <end position="771"/>
    </location>
</feature>
<keyword evidence="12" id="KW-1185">Reference proteome</keyword>
<comment type="similarity">
    <text evidence="6">Belongs to the TRAFAC class myosin-kinesin ATPase superfamily. Kinesin family. KIN-12 subfamily.</text>
</comment>
<feature type="binding site" evidence="7">
    <location>
        <begin position="119"/>
        <end position="126"/>
    </location>
    <ligand>
        <name>ATP</name>
        <dbReference type="ChEBI" id="CHEBI:30616"/>
    </ligand>
</feature>
<dbReference type="Proteomes" id="UP000652761">
    <property type="component" value="Unassembled WGS sequence"/>
</dbReference>
<dbReference type="PRINTS" id="PR00380">
    <property type="entry name" value="KINESINHEAVY"/>
</dbReference>
<evidence type="ECO:0000256" key="1">
    <source>
        <dbReference type="ARBA" id="ARBA00022701"/>
    </source>
</evidence>
<dbReference type="GO" id="GO:0005524">
    <property type="term" value="F:ATP binding"/>
    <property type="evidence" value="ECO:0007669"/>
    <property type="project" value="UniProtKB-UniRule"/>
</dbReference>
<feature type="coiled-coil region" evidence="8">
    <location>
        <begin position="1021"/>
        <end position="1055"/>
    </location>
</feature>
<sequence>MMMAFAVKNYGIQTFRAKIGESNSSSLSLFRKLGFKDSSYSEVFKEVVVRIRPAHASERGEELIAKKVSSDSLVVEGRTFNFDSVIGPESTQEEIFQLVGVPLVRNSMAGFNTSILSYGESGSGKTYTMWGPLSSMVEENSVNNCQGIAPRMFHMLFQEIQKSCVPLLSQKQNSDVEKQVTFQCRCSFLEIHKEQINDLLDPSQRNLQIKDDAKNGFYIENLTEEYVTSVEDVAQILVKGLSSRRVGATSINSKSSRSHIILSCVIESWSEGTSTKSISSSKISRISVVDLAGSDRNKFDDTDKNYIKEGRHVHKSLSSLGKLVNVLAENHSGDTRTAYGDSCLTYLLRESLGGNAKVAFICTVSPDARCRSGTMSTLRFGQRAKCIENKAVVNEITEDDVNDLSNQIRHLKEELIKERSYQGNPLNATGFYRGDKARQSLNLLRVSLNRSLVFQHGDSDSEEEADINEDDVSQLYKQISNLHSGLKENPDTTLEHDNDVHDSSFEDHPGTDERNVRDSISDSGGSCPEKSNFDETHIKRAFQVSTSCTERMENHSVQQHSLSPLNLSAIQITSPLHEPTLSASPKVSNSIKKNMRNDAVIPTMNSEDLSAKKVGCVRSSLQTKTLSPTDSLAVNLQRGLQVLDPHQSNSSPKRTSLAFSFDHLITKPSERAELVDLDTQTSADGKPVLSDSTASFICASCSRKGDVASNMQIIPVNEGRDSEGPKGQPFENGGESLTDIISRKNELEEICEEQAARISQLNILVQQYKNEREANTIMKQSQGTKLYALECSKELQHEDCTSVEGQHEKHTGVPDARVNLEEPLREKDLENKSTSMIVCSNDSLLQLIRNGPAKFSCPEDREDFEMERQRWTESESRWISLTEELRIDLESHRRLAEKRHNELAMEKKCSAELDDALQRAILGHAKMIEHYAELQEKHNDLVERHKRVMAGVAQVRKAAAKAGAKGAGSAFAEALAAELSALRVEREREIACLKKQNRGLRVQLKDTAEAVHAAGELLVRLREAEEAVSVAEGKYERAQQETEKLRKQMEKMKKKHAMEMVTVKHYMAESRLPESALEPLYSSDVTQDTKSAVAEDQSWRAAFVPYQ</sequence>
<dbReference type="OrthoDB" id="1907171at2759"/>
<keyword evidence="2 7" id="KW-0547">Nucleotide-binding</keyword>
<dbReference type="PROSITE" id="PS50067">
    <property type="entry name" value="KINESIN_MOTOR_2"/>
    <property type="match status" value="1"/>
</dbReference>
<keyword evidence="3 7" id="KW-0067">ATP-binding</keyword>
<proteinExistence type="inferred from homology"/>
<protein>
    <recommendedName>
        <fullName evidence="10">Kinesin motor domain-containing protein</fullName>
    </recommendedName>
</protein>
<keyword evidence="4 8" id="KW-0175">Coiled coil</keyword>
<evidence type="ECO:0000256" key="2">
    <source>
        <dbReference type="ARBA" id="ARBA00022741"/>
    </source>
</evidence>
<feature type="region of interest" description="Disordered" evidence="9">
    <location>
        <begin position="717"/>
        <end position="736"/>
    </location>
</feature>
<dbReference type="InterPro" id="IPR036961">
    <property type="entry name" value="Kinesin_motor_dom_sf"/>
</dbReference>
<accession>A0A843W253</accession>
<dbReference type="GO" id="GO:0005874">
    <property type="term" value="C:microtubule"/>
    <property type="evidence" value="ECO:0007669"/>
    <property type="project" value="UniProtKB-KW"/>
</dbReference>